<evidence type="ECO:0000313" key="3">
    <source>
        <dbReference type="Proteomes" id="UP000053433"/>
    </source>
</evidence>
<organism evidence="2 3">
    <name type="scientific">Ruthenibacterium lactatiformans</name>
    <dbReference type="NCBI Taxonomy" id="1550024"/>
    <lineage>
        <taxon>Bacteria</taxon>
        <taxon>Bacillati</taxon>
        <taxon>Bacillota</taxon>
        <taxon>Clostridia</taxon>
        <taxon>Eubacteriales</taxon>
        <taxon>Oscillospiraceae</taxon>
        <taxon>Ruthenibacterium</taxon>
    </lineage>
</organism>
<protein>
    <submittedName>
        <fullName evidence="2">Transposase</fullName>
    </submittedName>
</protein>
<dbReference type="Pfam" id="PF13340">
    <property type="entry name" value="DUF4096"/>
    <property type="match status" value="1"/>
</dbReference>
<dbReference type="EMBL" id="LMUA01000102">
    <property type="protein sequence ID" value="KUE74490.1"/>
    <property type="molecule type" value="Genomic_DNA"/>
</dbReference>
<gene>
    <name evidence="2" type="ORF">ASJ35_19080</name>
</gene>
<reference evidence="2 3" key="1">
    <citation type="submission" date="2015-10" db="EMBL/GenBank/DDBJ databases">
        <title>A novel member of the family Ruminococcaceae isolated from human faeces.</title>
        <authorList>
            <person name="Shkoporov A.N."/>
            <person name="Chaplin A.V."/>
            <person name="Motuzova O.V."/>
            <person name="Kafarskaia L.I."/>
            <person name="Efimov B.A."/>
        </authorList>
    </citation>
    <scope>NUCLEOTIDE SEQUENCE [LARGE SCALE GENOMIC DNA]</scope>
    <source>
        <strain evidence="2 3">668</strain>
    </source>
</reference>
<dbReference type="AlphaFoldDB" id="A0A0W7TKV1"/>
<evidence type="ECO:0000313" key="2">
    <source>
        <dbReference type="EMBL" id="KUE74490.1"/>
    </source>
</evidence>
<feature type="domain" description="Insertion element IS402-like" evidence="1">
    <location>
        <begin position="10"/>
        <end position="82"/>
    </location>
</feature>
<dbReference type="PANTHER" id="PTHR46637:SF1">
    <property type="entry name" value="BLL5188 PROTEIN"/>
    <property type="match status" value="1"/>
</dbReference>
<comment type="caution">
    <text evidence="2">The sequence shown here is derived from an EMBL/GenBank/DDBJ whole genome shotgun (WGS) entry which is preliminary data.</text>
</comment>
<dbReference type="NCBIfam" id="NF033580">
    <property type="entry name" value="transpos_IS5_3"/>
    <property type="match status" value="1"/>
</dbReference>
<proteinExistence type="predicted"/>
<name>A0A0W7TKV1_9FIRM</name>
<dbReference type="InterPro" id="IPR025161">
    <property type="entry name" value="IS402-like_dom"/>
</dbReference>
<dbReference type="Proteomes" id="UP000053433">
    <property type="component" value="Unassembled WGS sequence"/>
</dbReference>
<dbReference type="PANTHER" id="PTHR46637">
    <property type="entry name" value="TIS1421-TRANSPOSASE PROTEIN A"/>
    <property type="match status" value="1"/>
</dbReference>
<sequence>MSNEQQCHDISDEVWSLLEPHLPGQRGQWGGIAQDNRRFINGVFWILRTGAPWRDLPPFYGKWGTVYQRFRRWRDKGIWEKLLEILVDEPDFEWLMIDASHCKVHPHAAGARGGNQDMSRTKGGSIPRFTLPWMQMVCRSEYLSQRVPELIAKKLFT</sequence>
<evidence type="ECO:0000259" key="1">
    <source>
        <dbReference type="Pfam" id="PF13340"/>
    </source>
</evidence>
<dbReference type="InterPro" id="IPR052909">
    <property type="entry name" value="Transposase_6_like"/>
</dbReference>
<accession>A0A0W7TKV1</accession>